<dbReference type="Proteomes" id="UP000803884">
    <property type="component" value="Unassembled WGS sequence"/>
</dbReference>
<dbReference type="InterPro" id="IPR011990">
    <property type="entry name" value="TPR-like_helical_dom_sf"/>
</dbReference>
<feature type="region of interest" description="Disordered" evidence="3">
    <location>
        <begin position="625"/>
        <end position="646"/>
    </location>
</feature>
<dbReference type="GeneID" id="96003184"/>
<evidence type="ECO:0000256" key="1">
    <source>
        <dbReference type="ARBA" id="ARBA00022737"/>
    </source>
</evidence>
<dbReference type="PANTHER" id="PTHR47942:SF105">
    <property type="entry name" value="ATPASE EXPRESSION PROTEIN 3"/>
    <property type="match status" value="1"/>
</dbReference>
<comment type="caution">
    <text evidence="4">The sequence shown here is derived from an EMBL/GenBank/DDBJ whole genome shotgun (WGS) entry which is preliminary data.</text>
</comment>
<dbReference type="InterPro" id="IPR002885">
    <property type="entry name" value="PPR_rpt"/>
</dbReference>
<feature type="repeat" description="PPR" evidence="2">
    <location>
        <begin position="135"/>
        <end position="169"/>
    </location>
</feature>
<protein>
    <recommendedName>
        <fullName evidence="6">Pentatricopeptide repeat protein</fullName>
    </recommendedName>
</protein>
<feature type="region of interest" description="Disordered" evidence="3">
    <location>
        <begin position="354"/>
        <end position="382"/>
    </location>
</feature>
<evidence type="ECO:0000256" key="3">
    <source>
        <dbReference type="SAM" id="MobiDB-lite"/>
    </source>
</evidence>
<dbReference type="NCBIfam" id="TIGR00756">
    <property type="entry name" value="PPR"/>
    <property type="match status" value="1"/>
</dbReference>
<feature type="region of interest" description="Disordered" evidence="3">
    <location>
        <begin position="675"/>
        <end position="702"/>
    </location>
</feature>
<keyword evidence="1" id="KW-0677">Repeat</keyword>
<dbReference type="PANTHER" id="PTHR47942">
    <property type="entry name" value="TETRATRICOPEPTIDE REPEAT (TPR)-LIKE SUPERFAMILY PROTEIN-RELATED"/>
    <property type="match status" value="1"/>
</dbReference>
<feature type="compositionally biased region" description="Basic and acidic residues" evidence="3">
    <location>
        <begin position="691"/>
        <end position="702"/>
    </location>
</feature>
<sequence length="702" mass="79109">MFECRSCALRCMRAIAGDAVTARQPIQQRLILTPHLHQRISSSSYSTAAGQQVPKGHDALGEVHEGRDIPATKGVQQSETKARGIQIENKKALEMELRWLKDPLKLSEHVKYTLRCEKPDKALDLCRVASKEMNCVVSWNAVIDWLMRKSKINDALKIYNEMKKRAQLPDSYTYMLILRGLGFRSHVSQPVKEENVAKAISIYTSMNAANSRVKPTIMHTNAALNVCALASDMDALWSIASQIPPKGPNAADRITYTIILNAIRFAAFGKNPEGVQLEQLASRRQKAVDEGRRVWLDVIRKWRAGEVAIDENLVAAMGRLLLSSKRIEDWDNVLDLVQQTMDIKRLVAPVGSAERQTQHVPQEPLPESAVADNGEVDEDGFTDSPAKKAFNAVSTQHAKPKGARSLAWAQPGPQTISLLIDACQYMRVPKISMEYWQLLTTEYSVQPDLENFNRQLSLLALNRSSYKAVKLLSEDLPAAGIEPQNSTFRSAMKACQRDMNNPRVLEHATTIIDVMEKTAADPDPQTLMEYLSLALTTDDGPKIVAVINRMDSILHNLRSRVTYGPDSKKSEVADVRELKQCCIFVQSLIGVIDTLMHRELVPQKDFQHWHARRADLQKFLQSTQRRVERRDAKLQPSPEGNRKLGKPIGLVMGNDAWAVRKFRYNDPKRKAFRKEKLRDERDAFFNPPRSTNDEGDKGFGMS</sequence>
<dbReference type="Gene3D" id="1.25.40.10">
    <property type="entry name" value="Tetratricopeptide repeat domain"/>
    <property type="match status" value="2"/>
</dbReference>
<evidence type="ECO:0000256" key="2">
    <source>
        <dbReference type="PROSITE-ProRule" id="PRU00708"/>
    </source>
</evidence>
<gene>
    <name evidence="4" type="ORF">WHR41_01740</name>
</gene>
<organism evidence="4 5">
    <name type="scientific">Cladosporium halotolerans</name>
    <dbReference type="NCBI Taxonomy" id="1052096"/>
    <lineage>
        <taxon>Eukaryota</taxon>
        <taxon>Fungi</taxon>
        <taxon>Dikarya</taxon>
        <taxon>Ascomycota</taxon>
        <taxon>Pezizomycotina</taxon>
        <taxon>Dothideomycetes</taxon>
        <taxon>Dothideomycetidae</taxon>
        <taxon>Cladosporiales</taxon>
        <taxon>Cladosporiaceae</taxon>
        <taxon>Cladosporium</taxon>
    </lineage>
</organism>
<proteinExistence type="predicted"/>
<dbReference type="PROSITE" id="PS51375">
    <property type="entry name" value="PPR"/>
    <property type="match status" value="1"/>
</dbReference>
<dbReference type="Pfam" id="PF13041">
    <property type="entry name" value="PPR_2"/>
    <property type="match status" value="1"/>
</dbReference>
<evidence type="ECO:0000313" key="5">
    <source>
        <dbReference type="Proteomes" id="UP000803884"/>
    </source>
</evidence>
<evidence type="ECO:0008006" key="6">
    <source>
        <dbReference type="Google" id="ProtNLM"/>
    </source>
</evidence>
<accession>A0AB34L189</accession>
<name>A0AB34L189_9PEZI</name>
<dbReference type="InterPro" id="IPR051222">
    <property type="entry name" value="PPR/CCM1_RNA-binding"/>
</dbReference>
<reference evidence="4 5" key="1">
    <citation type="journal article" date="2020" name="Microbiol. Resour. Announc.">
        <title>Draft Genome Sequence of a Cladosporium Species Isolated from the Mesophotic Ascidian Didemnum maculosum.</title>
        <authorList>
            <person name="Gioti A."/>
            <person name="Siaperas R."/>
            <person name="Nikolaivits E."/>
            <person name="Le Goff G."/>
            <person name="Ouazzani J."/>
            <person name="Kotoulas G."/>
            <person name="Topakas E."/>
        </authorList>
    </citation>
    <scope>NUCLEOTIDE SEQUENCE [LARGE SCALE GENOMIC DNA]</scope>
    <source>
        <strain evidence="4 5">TM138-S3</strain>
    </source>
</reference>
<dbReference type="RefSeq" id="XP_069232730.1">
    <property type="nucleotide sequence ID" value="XM_069370346.1"/>
</dbReference>
<evidence type="ECO:0000313" key="4">
    <source>
        <dbReference type="EMBL" id="KAL1589625.1"/>
    </source>
</evidence>
<dbReference type="AlphaFoldDB" id="A0AB34L189"/>
<keyword evidence="5" id="KW-1185">Reference proteome</keyword>
<dbReference type="EMBL" id="JAAQHG020000004">
    <property type="protein sequence ID" value="KAL1589625.1"/>
    <property type="molecule type" value="Genomic_DNA"/>
</dbReference>